<keyword evidence="3" id="KW-1185">Reference proteome</keyword>
<dbReference type="GO" id="GO:0016491">
    <property type="term" value="F:oxidoreductase activity"/>
    <property type="evidence" value="ECO:0007669"/>
    <property type="project" value="InterPro"/>
</dbReference>
<evidence type="ECO:0000313" key="3">
    <source>
        <dbReference type="Proteomes" id="UP000315842"/>
    </source>
</evidence>
<comment type="caution">
    <text evidence="2">The sequence shown here is derived from an EMBL/GenBank/DDBJ whole genome shotgun (WGS) entry which is preliminary data.</text>
</comment>
<dbReference type="GO" id="GO:0010181">
    <property type="term" value="F:FMN binding"/>
    <property type="evidence" value="ECO:0007669"/>
    <property type="project" value="TreeGrafter"/>
</dbReference>
<dbReference type="EMBL" id="BJLP01000083">
    <property type="protein sequence ID" value="GEA82695.1"/>
    <property type="molecule type" value="Genomic_DNA"/>
</dbReference>
<reference evidence="2 3" key="1">
    <citation type="submission" date="2019-06" db="EMBL/GenBank/DDBJ databases">
        <title>Whole genome shotgun sequence of Cellulomonas uda NBRC 3747.</title>
        <authorList>
            <person name="Hosoyama A."/>
            <person name="Uohara A."/>
            <person name="Ohji S."/>
            <person name="Ichikawa N."/>
        </authorList>
    </citation>
    <scope>NUCLEOTIDE SEQUENCE [LARGE SCALE GENOMIC DNA]</scope>
    <source>
        <strain evidence="2 3">NBRC 3747</strain>
    </source>
</reference>
<dbReference type="Pfam" id="PF03358">
    <property type="entry name" value="FMN_red"/>
    <property type="match status" value="1"/>
</dbReference>
<dbReference type="PANTHER" id="PTHR30543">
    <property type="entry name" value="CHROMATE REDUCTASE"/>
    <property type="match status" value="1"/>
</dbReference>
<accession>A0A4Y3KI03</accession>
<dbReference type="PANTHER" id="PTHR30543:SF21">
    <property type="entry name" value="NAD(P)H-DEPENDENT FMN REDUCTASE LOT6"/>
    <property type="match status" value="1"/>
</dbReference>
<dbReference type="SUPFAM" id="SSF52218">
    <property type="entry name" value="Flavoproteins"/>
    <property type="match status" value="1"/>
</dbReference>
<organism evidence="2 3">
    <name type="scientific">Cellulomonas uda</name>
    <dbReference type="NCBI Taxonomy" id="1714"/>
    <lineage>
        <taxon>Bacteria</taxon>
        <taxon>Bacillati</taxon>
        <taxon>Actinomycetota</taxon>
        <taxon>Actinomycetes</taxon>
        <taxon>Micrococcales</taxon>
        <taxon>Cellulomonadaceae</taxon>
        <taxon>Cellulomonas</taxon>
    </lineage>
</organism>
<dbReference type="InterPro" id="IPR050712">
    <property type="entry name" value="NAD(P)H-dep_reductase"/>
</dbReference>
<dbReference type="RefSeq" id="WP_141322494.1">
    <property type="nucleotide sequence ID" value="NZ_BJLP01000083.1"/>
</dbReference>
<dbReference type="Proteomes" id="UP000315842">
    <property type="component" value="Unassembled WGS sequence"/>
</dbReference>
<dbReference type="AlphaFoldDB" id="A0A4Y3KI03"/>
<dbReference type="InterPro" id="IPR005025">
    <property type="entry name" value="FMN_Rdtase-like_dom"/>
</dbReference>
<proteinExistence type="predicted"/>
<name>A0A4Y3KI03_CELUD</name>
<sequence>MSSQLKVALVVASVREQRFGPVVAGWVREQLEAHGGFEVDVLDLVDVHVPVTLDGSGDTEALRARIGAADAFVVVTPEYNHGYPGYLKIVVDTVLEEWAGKALGFVSYGGSAGGSRSVEQLRQVFTELQVHTIRRQVVFSGVWDRFDDEGRLVEGARYEGAAKSMFDQLVWWAAALREARRTPVVA</sequence>
<evidence type="ECO:0000313" key="2">
    <source>
        <dbReference type="EMBL" id="GEA82695.1"/>
    </source>
</evidence>
<evidence type="ECO:0000259" key="1">
    <source>
        <dbReference type="Pfam" id="PF03358"/>
    </source>
</evidence>
<dbReference type="GO" id="GO:0005829">
    <property type="term" value="C:cytosol"/>
    <property type="evidence" value="ECO:0007669"/>
    <property type="project" value="TreeGrafter"/>
</dbReference>
<protein>
    <submittedName>
        <fullName evidence="2">Putative reductase</fullName>
    </submittedName>
</protein>
<feature type="domain" description="NADPH-dependent FMN reductase-like" evidence="1">
    <location>
        <begin position="6"/>
        <end position="143"/>
    </location>
</feature>
<dbReference type="InterPro" id="IPR029039">
    <property type="entry name" value="Flavoprotein-like_sf"/>
</dbReference>
<gene>
    <name evidence="2" type="ORF">CUD01_31390</name>
</gene>
<dbReference type="Gene3D" id="3.40.50.360">
    <property type="match status" value="1"/>
</dbReference>